<protein>
    <submittedName>
        <fullName evidence="3">Chromosome segregation ATPase</fullName>
    </submittedName>
</protein>
<feature type="coiled-coil region" evidence="1">
    <location>
        <begin position="738"/>
        <end position="765"/>
    </location>
</feature>
<accession>A0A1H6JUP8</accession>
<dbReference type="Proteomes" id="UP000183190">
    <property type="component" value="Unassembled WGS sequence"/>
</dbReference>
<dbReference type="InterPro" id="IPR027417">
    <property type="entry name" value="P-loop_NTPase"/>
</dbReference>
<evidence type="ECO:0000313" key="3">
    <source>
        <dbReference type="EMBL" id="SEH64337.1"/>
    </source>
</evidence>
<sequence>MPAIRKIRIVNFRFNDGTKLIPDEIFCTENAEGKPIDTLLNLDNGGGKSVIVQLLLQPVCPKAKVQNRNISDYFQKGTDHAFVLIEWALDGSTNSLLTGIALAASTTADDENESKTVRYYTFMHDYSRTGDKIDLINLPLTERTGSHIRPMSFDDLRKYLQNRKVEYYHSDSLRRYQKRLEEYGILHTEWENILVRINAVEGGITKFFEEYRTADRLLDKFIIPGVMPNDAASVEALEEMFVHYADSYAGQEDNLRLQSQIKAFTEKLQGILPFMKNMWDAEDQRIQAIRLLADQLFTLEHKIKLDTEKQEQLEKTISDIKAKLYHIKAEKASEAFYLAQESFERSAVQLVECRRKKEDAESQRDRFDHMVMVLNAAKEYAELIEQQNSEMALAAQLRELDQGTQDSRIISLKYSLSLLAANLIQQTESELRQKETTKKEYSGSLRDAQNRLTELTEQHENANNSMNQKIGMRKNMLEQIDNGLAALALRITVMLDRSYSDEDIEIIRAGYEKQIELANEEIGRCQNEETQLEQELDVQDIKRAELQQSQADCNAYLKQQKSALEEYSLAYNTVIAVLEHLSIPESRVFTDEPIVSLDRILAKLREQLKQAERSEELLTEQVRCIEAGQLHLSKTAVSFLHESGIAYQTGERYLNLQNVKIREGILSVNPLVAYSVIVDSEKEKEKLLSQSADSWLSAIVPVYTRFELADMADGKWSEPDRFLSAFDKEYFQDASVYKENIQKRLDDTKAEIKNLRHQITEWESEQIILLQFTYSADYESQLQADITAAEAGLQKTLDELSSLDRRKTEIRRRSEELRRLKEKQQEMVRNTEKERYEFERICEIISQYENVSIQITELGSRCRMLFQQIENERKEENRLSELITQCDDMIRQLNDKLKGYQELLNELKDTPAAEKLSEDFSVMLAEYRLYHEKYSSNRHELHEQLKRVQDNIRKIENGIRRFHVEPAEYENILYSDDAYCHAEKQLAQAREESEQAAKQYSEAIACHAKSESELEQAKMKLDELHTELLPRSEVGSDFELRIKECNGRLSVAESEKIECSKRLSDLESDRRYSAKYGERFITELSGYTPKISGIEHDTNKLRDTIENCFEQLKQAESKTKKYHSRELEPFRDTHSLFTGTLDGILSVIDNHNITGDKYYTLYDRTVGDIKRYRDRIAQLSVLLKDVENSRKQLVEHCRQRVGRLYDNLKVLSKKSSIQIGNVKRQMIRIDLPEIEPTSEQPADRINHFITEQVKKHLSEQKTPASTYQYHLEIRQLLNCYIGKETIPITVFKIDKNIQNSRYRSWQDALKANSGGEQFVVLFSLIISVMNYTRSLTNSLSSTSGVLILDNPFGPISSPHLLEPMFRIARHFQIQLICLTHLGTAAVISFFDMVYQLRFKNLLLSNVEILEAEAKQHMEHAFYLSEQLSLF</sequence>
<keyword evidence="2" id="KW-0472">Membrane</keyword>
<dbReference type="RefSeq" id="WP_074716736.1">
    <property type="nucleotide sequence ID" value="NZ_FNWV01000006.1"/>
</dbReference>
<evidence type="ECO:0000313" key="4">
    <source>
        <dbReference type="Proteomes" id="UP000183190"/>
    </source>
</evidence>
<feature type="coiled-coil region" evidence="1">
    <location>
        <begin position="983"/>
        <end position="1027"/>
    </location>
</feature>
<feature type="coiled-coil region" evidence="1">
    <location>
        <begin position="594"/>
        <end position="621"/>
    </location>
</feature>
<feature type="coiled-coil region" evidence="1">
    <location>
        <begin position="424"/>
        <end position="465"/>
    </location>
</feature>
<dbReference type="EMBL" id="FNWV01000006">
    <property type="protein sequence ID" value="SEH64337.1"/>
    <property type="molecule type" value="Genomic_DNA"/>
</dbReference>
<feature type="coiled-coil region" evidence="1">
    <location>
        <begin position="890"/>
        <end position="958"/>
    </location>
</feature>
<feature type="coiled-coil region" evidence="1">
    <location>
        <begin position="793"/>
        <end position="834"/>
    </location>
</feature>
<keyword evidence="2" id="KW-1133">Transmembrane helix</keyword>
<gene>
    <name evidence="3" type="ORF">SAMN02910265_01883</name>
</gene>
<feature type="transmembrane region" description="Helical" evidence="2">
    <location>
        <begin position="1373"/>
        <end position="1394"/>
    </location>
</feature>
<organism evidence="3 4">
    <name type="scientific">Ruminococcus flavefaciens</name>
    <dbReference type="NCBI Taxonomy" id="1265"/>
    <lineage>
        <taxon>Bacteria</taxon>
        <taxon>Bacillati</taxon>
        <taxon>Bacillota</taxon>
        <taxon>Clostridia</taxon>
        <taxon>Eubacteriales</taxon>
        <taxon>Oscillospiraceae</taxon>
        <taxon>Ruminococcus</taxon>
    </lineage>
</organism>
<keyword evidence="1" id="KW-0175">Coiled coil</keyword>
<keyword evidence="2" id="KW-0812">Transmembrane</keyword>
<evidence type="ECO:0000256" key="1">
    <source>
        <dbReference type="SAM" id="Coils"/>
    </source>
</evidence>
<evidence type="ECO:0000256" key="2">
    <source>
        <dbReference type="SAM" id="Phobius"/>
    </source>
</evidence>
<feature type="coiled-coil region" evidence="1">
    <location>
        <begin position="508"/>
        <end position="535"/>
    </location>
</feature>
<name>A0A1H6JUP8_RUMFL</name>
<dbReference type="OrthoDB" id="9815057at2"/>
<reference evidence="3 4" key="1">
    <citation type="submission" date="2016-10" db="EMBL/GenBank/DDBJ databases">
        <authorList>
            <person name="de Groot N.N."/>
        </authorList>
    </citation>
    <scope>NUCLEOTIDE SEQUENCE [LARGE SCALE GENOMIC DNA]</scope>
    <source>
        <strain evidence="3 4">YAD2003</strain>
    </source>
</reference>
<proteinExistence type="predicted"/>
<dbReference type="Gene3D" id="3.40.50.300">
    <property type="entry name" value="P-loop containing nucleotide triphosphate hydrolases"/>
    <property type="match status" value="1"/>
</dbReference>